<feature type="transmembrane region" description="Helical" evidence="1">
    <location>
        <begin position="191"/>
        <end position="211"/>
    </location>
</feature>
<dbReference type="InterPro" id="IPR008875">
    <property type="entry name" value="TraX"/>
</dbReference>
<evidence type="ECO:0000313" key="2">
    <source>
        <dbReference type="EMBL" id="GIO41137.1"/>
    </source>
</evidence>
<dbReference type="RefSeq" id="WP_301625155.1">
    <property type="nucleotide sequence ID" value="NZ_BORS01000002.1"/>
</dbReference>
<name>A0A919Y2T1_9BACL</name>
<evidence type="ECO:0008006" key="4">
    <source>
        <dbReference type="Google" id="ProtNLM"/>
    </source>
</evidence>
<gene>
    <name evidence="2" type="ORF">J41TS4_08950</name>
</gene>
<proteinExistence type="predicted"/>
<feature type="transmembrane region" description="Helical" evidence="1">
    <location>
        <begin position="23"/>
        <end position="41"/>
    </location>
</feature>
<evidence type="ECO:0000313" key="3">
    <source>
        <dbReference type="Proteomes" id="UP000678895"/>
    </source>
</evidence>
<organism evidence="2 3">
    <name type="scientific">Paenibacillus apis</name>
    <dbReference type="NCBI Taxonomy" id="1792174"/>
    <lineage>
        <taxon>Bacteria</taxon>
        <taxon>Bacillati</taxon>
        <taxon>Bacillota</taxon>
        <taxon>Bacilli</taxon>
        <taxon>Bacillales</taxon>
        <taxon>Paenibacillaceae</taxon>
        <taxon>Paenibacillus</taxon>
    </lineage>
</organism>
<sequence length="212" mass="24009">MQWIAMLTMLIDHTGLLFFPDEAIWRIIGRIAFPLYAYALVQGYRHTSNFRNYMLRLALIAAISQIPYQLVLKPGGLNVVATLLVSLLILKLLERIKPGVVSVLVIALCCLAMEVLPFDYGAYGLLLVLIFKYARSSQLLLMHLGLNLIYLAAYGWLIQMASLVITLPIAYGGGMWRKVEASRAPAWLWRSFYPAHLYILMFVVYGMRILAP</sequence>
<accession>A0A919Y2T1</accession>
<keyword evidence="1" id="KW-0472">Membrane</keyword>
<evidence type="ECO:0000256" key="1">
    <source>
        <dbReference type="SAM" id="Phobius"/>
    </source>
</evidence>
<dbReference type="EMBL" id="BORS01000002">
    <property type="protein sequence ID" value="GIO41137.1"/>
    <property type="molecule type" value="Genomic_DNA"/>
</dbReference>
<feature type="transmembrane region" description="Helical" evidence="1">
    <location>
        <begin position="53"/>
        <end position="70"/>
    </location>
</feature>
<feature type="transmembrane region" description="Helical" evidence="1">
    <location>
        <begin position="76"/>
        <end position="93"/>
    </location>
</feature>
<reference evidence="2" key="1">
    <citation type="submission" date="2021-03" db="EMBL/GenBank/DDBJ databases">
        <title>Antimicrobial resistance genes in bacteria isolated from Japanese honey, and their potential for conferring macrolide and lincosamide resistance in the American foulbrood pathogen Paenibacillus larvae.</title>
        <authorList>
            <person name="Okamoto M."/>
            <person name="Kumagai M."/>
            <person name="Kanamori H."/>
            <person name="Takamatsu D."/>
        </authorList>
    </citation>
    <scope>NUCLEOTIDE SEQUENCE</scope>
    <source>
        <strain evidence="2">J41TS4</strain>
    </source>
</reference>
<feature type="transmembrane region" description="Helical" evidence="1">
    <location>
        <begin position="148"/>
        <end position="171"/>
    </location>
</feature>
<protein>
    <recommendedName>
        <fullName evidence="4">Conjugal transfer protein TraX</fullName>
    </recommendedName>
</protein>
<comment type="caution">
    <text evidence="2">The sequence shown here is derived from an EMBL/GenBank/DDBJ whole genome shotgun (WGS) entry which is preliminary data.</text>
</comment>
<keyword evidence="3" id="KW-1185">Reference proteome</keyword>
<feature type="transmembrane region" description="Helical" evidence="1">
    <location>
        <begin position="100"/>
        <end position="116"/>
    </location>
</feature>
<dbReference type="Pfam" id="PF05857">
    <property type="entry name" value="TraX"/>
    <property type="match status" value="1"/>
</dbReference>
<keyword evidence="1" id="KW-0812">Transmembrane</keyword>
<dbReference type="AlphaFoldDB" id="A0A919Y2T1"/>
<dbReference type="Proteomes" id="UP000678895">
    <property type="component" value="Unassembled WGS sequence"/>
</dbReference>
<keyword evidence="1" id="KW-1133">Transmembrane helix</keyword>